<dbReference type="AlphaFoldDB" id="A0AAV4DXM3"/>
<dbReference type="EMBL" id="BLXT01008457">
    <property type="protein sequence ID" value="GFO49108.1"/>
    <property type="molecule type" value="Genomic_DNA"/>
</dbReference>
<name>A0AAV4DXM3_9GAST</name>
<comment type="caution">
    <text evidence="2">The sequence shown here is derived from an EMBL/GenBank/DDBJ whole genome shotgun (WGS) entry which is preliminary data.</text>
</comment>
<reference evidence="2 3" key="1">
    <citation type="journal article" date="2021" name="Elife">
        <title>Chloroplast acquisition without the gene transfer in kleptoplastic sea slugs, Plakobranchus ocellatus.</title>
        <authorList>
            <person name="Maeda T."/>
            <person name="Takahashi S."/>
            <person name="Yoshida T."/>
            <person name="Shimamura S."/>
            <person name="Takaki Y."/>
            <person name="Nagai Y."/>
            <person name="Toyoda A."/>
            <person name="Suzuki Y."/>
            <person name="Arimoto A."/>
            <person name="Ishii H."/>
            <person name="Satoh N."/>
            <person name="Nishiyama T."/>
            <person name="Hasebe M."/>
            <person name="Maruyama T."/>
            <person name="Minagawa J."/>
            <person name="Obokata J."/>
            <person name="Shigenobu S."/>
        </authorList>
    </citation>
    <scope>NUCLEOTIDE SEQUENCE [LARGE SCALE GENOMIC DNA]</scope>
</reference>
<sequence length="86" mass="9110">MVVVVMVVVVVVVVRVVVVVVIMVMVMVPVVVEVVIDVVIMVEWACNLDHQNFGGVGGTVASKSYWRSAGTLLSRVPAPLPVPGLT</sequence>
<protein>
    <recommendedName>
        <fullName evidence="4">Secreted protein</fullName>
    </recommendedName>
</protein>
<proteinExistence type="predicted"/>
<dbReference type="Proteomes" id="UP000735302">
    <property type="component" value="Unassembled WGS sequence"/>
</dbReference>
<keyword evidence="1" id="KW-0472">Membrane</keyword>
<evidence type="ECO:0000313" key="3">
    <source>
        <dbReference type="Proteomes" id="UP000735302"/>
    </source>
</evidence>
<organism evidence="2 3">
    <name type="scientific">Plakobranchus ocellatus</name>
    <dbReference type="NCBI Taxonomy" id="259542"/>
    <lineage>
        <taxon>Eukaryota</taxon>
        <taxon>Metazoa</taxon>
        <taxon>Spiralia</taxon>
        <taxon>Lophotrochozoa</taxon>
        <taxon>Mollusca</taxon>
        <taxon>Gastropoda</taxon>
        <taxon>Heterobranchia</taxon>
        <taxon>Euthyneura</taxon>
        <taxon>Panpulmonata</taxon>
        <taxon>Sacoglossa</taxon>
        <taxon>Placobranchoidea</taxon>
        <taxon>Plakobranchidae</taxon>
        <taxon>Plakobranchus</taxon>
    </lineage>
</organism>
<evidence type="ECO:0000313" key="2">
    <source>
        <dbReference type="EMBL" id="GFO49108.1"/>
    </source>
</evidence>
<gene>
    <name evidence="2" type="ORF">PoB_007561300</name>
</gene>
<accession>A0AAV4DXM3</accession>
<keyword evidence="1" id="KW-1133">Transmembrane helix</keyword>
<keyword evidence="3" id="KW-1185">Reference proteome</keyword>
<keyword evidence="1" id="KW-0812">Transmembrane</keyword>
<feature type="transmembrane region" description="Helical" evidence="1">
    <location>
        <begin position="6"/>
        <end position="32"/>
    </location>
</feature>
<evidence type="ECO:0000256" key="1">
    <source>
        <dbReference type="SAM" id="Phobius"/>
    </source>
</evidence>
<evidence type="ECO:0008006" key="4">
    <source>
        <dbReference type="Google" id="ProtNLM"/>
    </source>
</evidence>